<dbReference type="EMBL" id="JBHUEJ010000019">
    <property type="protein sequence ID" value="MFD1711036.1"/>
    <property type="molecule type" value="Genomic_DNA"/>
</dbReference>
<dbReference type="Proteomes" id="UP001597304">
    <property type="component" value="Unassembled WGS sequence"/>
</dbReference>
<sequence length="403" mass="43846">MAPSPFDWNDGPAQFLRACPDLTLKSSDNHTWVLTSSRTAGQLALQLWIHDLGSGGLSARRPAAGEDLAQLPACERQHLWVTVRDDDGEHTHSEVLCDTARLHALLQQWRLPMAPTPKTCRVAPAAARSAAPQPPGPWPAPPHPTDTAALDNLADSDRAAAQAQLQANLERLDVARLAGHWPRDARGRLAAKTTALLGVYGPPVTVNQRQPCLLITSGGVRDMPQWQLRLSMEFRENQRHQWDAAPWLWSDQAHAPAAPRHADEVRALIAEGRISEACALCDVVLADGVLRLAAGLPLSRFAAPRPDWADALHDALTQLAPWRLAGGLARIQTRLAAANRRPPRPGSWARKLFWLPGQRTASRAGLGARLGAHGGPLLEVIDTASNALFPSPDWWDDRADRPG</sequence>
<evidence type="ECO:0000313" key="2">
    <source>
        <dbReference type="Proteomes" id="UP001597304"/>
    </source>
</evidence>
<name>A0ABW4KUZ6_9BURK</name>
<gene>
    <name evidence="1" type="ORF">ACFSF0_10490</name>
</gene>
<protein>
    <submittedName>
        <fullName evidence="1">Uncharacterized protein</fullName>
    </submittedName>
</protein>
<organism evidence="1 2">
    <name type="scientific">Ottowia flava</name>
    <dbReference type="NCBI Taxonomy" id="2675430"/>
    <lineage>
        <taxon>Bacteria</taxon>
        <taxon>Pseudomonadati</taxon>
        <taxon>Pseudomonadota</taxon>
        <taxon>Betaproteobacteria</taxon>
        <taxon>Burkholderiales</taxon>
        <taxon>Comamonadaceae</taxon>
        <taxon>Ottowia</taxon>
    </lineage>
</organism>
<keyword evidence="2" id="KW-1185">Reference proteome</keyword>
<comment type="caution">
    <text evidence="1">The sequence shown here is derived from an EMBL/GenBank/DDBJ whole genome shotgun (WGS) entry which is preliminary data.</text>
</comment>
<reference evidence="2" key="1">
    <citation type="journal article" date="2019" name="Int. J. Syst. Evol. Microbiol.">
        <title>The Global Catalogue of Microorganisms (GCM) 10K type strain sequencing project: providing services to taxonomists for standard genome sequencing and annotation.</title>
        <authorList>
            <consortium name="The Broad Institute Genomics Platform"/>
            <consortium name="The Broad Institute Genome Sequencing Center for Infectious Disease"/>
            <person name="Wu L."/>
            <person name="Ma J."/>
        </authorList>
    </citation>
    <scope>NUCLEOTIDE SEQUENCE [LARGE SCALE GENOMIC DNA]</scope>
    <source>
        <strain evidence="2">LMG 29247</strain>
    </source>
</reference>
<evidence type="ECO:0000313" key="1">
    <source>
        <dbReference type="EMBL" id="MFD1711036.1"/>
    </source>
</evidence>
<proteinExistence type="predicted"/>
<dbReference type="RefSeq" id="WP_147911465.1">
    <property type="nucleotide sequence ID" value="NZ_JBHUEJ010000019.1"/>
</dbReference>
<accession>A0ABW4KUZ6</accession>